<dbReference type="SMART" id="SM00248">
    <property type="entry name" value="ANK"/>
    <property type="match status" value="3"/>
</dbReference>
<feature type="region of interest" description="Disordered" evidence="3">
    <location>
        <begin position="28"/>
        <end position="49"/>
    </location>
</feature>
<keyword evidence="4" id="KW-0732">Signal</keyword>
<evidence type="ECO:0000313" key="6">
    <source>
        <dbReference type="Proteomes" id="UP001381693"/>
    </source>
</evidence>
<comment type="caution">
    <text evidence="5">The sequence shown here is derived from an EMBL/GenBank/DDBJ whole genome shotgun (WGS) entry which is preliminary data.</text>
</comment>
<organism evidence="5 6">
    <name type="scientific">Halocaridina rubra</name>
    <name type="common">Hawaiian red shrimp</name>
    <dbReference type="NCBI Taxonomy" id="373956"/>
    <lineage>
        <taxon>Eukaryota</taxon>
        <taxon>Metazoa</taxon>
        <taxon>Ecdysozoa</taxon>
        <taxon>Arthropoda</taxon>
        <taxon>Crustacea</taxon>
        <taxon>Multicrustacea</taxon>
        <taxon>Malacostraca</taxon>
        <taxon>Eumalacostraca</taxon>
        <taxon>Eucarida</taxon>
        <taxon>Decapoda</taxon>
        <taxon>Pleocyemata</taxon>
        <taxon>Caridea</taxon>
        <taxon>Atyoidea</taxon>
        <taxon>Atyidae</taxon>
        <taxon>Halocaridina</taxon>
    </lineage>
</organism>
<gene>
    <name evidence="5" type="ORF">SK128_024672</name>
</gene>
<dbReference type="InterPro" id="IPR036770">
    <property type="entry name" value="Ankyrin_rpt-contain_sf"/>
</dbReference>
<dbReference type="SUPFAM" id="SSF48403">
    <property type="entry name" value="Ankyrin repeat"/>
    <property type="match status" value="1"/>
</dbReference>
<keyword evidence="2" id="KW-0040">ANK repeat</keyword>
<keyword evidence="6" id="KW-1185">Reference proteome</keyword>
<feature type="chain" id="PRO_5042838288" description="Ankyrin repeat protein" evidence="4">
    <location>
        <begin position="21"/>
        <end position="176"/>
    </location>
</feature>
<sequence length="176" mass="18799">MGHYTTIWLLAVICGTLCLAVPYARNTHDDDSEDDSATEAPRSSSGDSGAEADFLLAVNEDNLDEVNKLIMSGVDVNYNNGIALKYSISRGNLDILNALITAGGDVNANYGEYLTAAAKGGHIDIVKAMIDGGAYSEYFENAKAEASRYGHDDIVQFLTGISESDKGKNKKNNLPV</sequence>
<dbReference type="EMBL" id="JAXCGZ010011669">
    <property type="protein sequence ID" value="KAK7074317.1"/>
    <property type="molecule type" value="Genomic_DNA"/>
</dbReference>
<proteinExistence type="predicted"/>
<dbReference type="PANTHER" id="PTHR24188:SF29">
    <property type="entry name" value="GH09064P"/>
    <property type="match status" value="1"/>
</dbReference>
<dbReference type="InterPro" id="IPR002110">
    <property type="entry name" value="Ankyrin_rpt"/>
</dbReference>
<dbReference type="Gene3D" id="1.25.40.20">
    <property type="entry name" value="Ankyrin repeat-containing domain"/>
    <property type="match status" value="1"/>
</dbReference>
<feature type="signal peptide" evidence="4">
    <location>
        <begin position="1"/>
        <end position="20"/>
    </location>
</feature>
<evidence type="ECO:0008006" key="7">
    <source>
        <dbReference type="Google" id="ProtNLM"/>
    </source>
</evidence>
<evidence type="ECO:0000256" key="1">
    <source>
        <dbReference type="ARBA" id="ARBA00022737"/>
    </source>
</evidence>
<name>A0AAN9A8X2_HALRR</name>
<evidence type="ECO:0000256" key="2">
    <source>
        <dbReference type="ARBA" id="ARBA00023043"/>
    </source>
</evidence>
<protein>
    <recommendedName>
        <fullName evidence="7">Ankyrin repeat protein</fullName>
    </recommendedName>
</protein>
<evidence type="ECO:0000313" key="5">
    <source>
        <dbReference type="EMBL" id="KAK7074317.1"/>
    </source>
</evidence>
<evidence type="ECO:0000256" key="3">
    <source>
        <dbReference type="SAM" id="MobiDB-lite"/>
    </source>
</evidence>
<dbReference type="Proteomes" id="UP001381693">
    <property type="component" value="Unassembled WGS sequence"/>
</dbReference>
<accession>A0AAN9A8X2</accession>
<dbReference type="Pfam" id="PF12796">
    <property type="entry name" value="Ank_2"/>
    <property type="match status" value="1"/>
</dbReference>
<dbReference type="PANTHER" id="PTHR24188">
    <property type="entry name" value="ANKYRIN REPEAT PROTEIN"/>
    <property type="match status" value="1"/>
</dbReference>
<reference evidence="5 6" key="1">
    <citation type="submission" date="2023-11" db="EMBL/GenBank/DDBJ databases">
        <title>Halocaridina rubra genome assembly.</title>
        <authorList>
            <person name="Smith C."/>
        </authorList>
    </citation>
    <scope>NUCLEOTIDE SEQUENCE [LARGE SCALE GENOMIC DNA]</scope>
    <source>
        <strain evidence="5">EP-1</strain>
        <tissue evidence="5">Whole</tissue>
    </source>
</reference>
<evidence type="ECO:0000256" key="4">
    <source>
        <dbReference type="SAM" id="SignalP"/>
    </source>
</evidence>
<keyword evidence="1" id="KW-0677">Repeat</keyword>
<dbReference type="AlphaFoldDB" id="A0AAN9A8X2"/>